<dbReference type="PANTHER" id="PTHR46523:SF1">
    <property type="entry name" value="DCTP PYROPHOSPHATASE 1"/>
    <property type="match status" value="1"/>
</dbReference>
<evidence type="ECO:0000313" key="2">
    <source>
        <dbReference type="Proteomes" id="UP000678545"/>
    </source>
</evidence>
<reference evidence="1" key="1">
    <citation type="submission" date="2021-04" db="EMBL/GenBank/DDBJ databases">
        <title>novel species isolated from subtropical streams in China.</title>
        <authorList>
            <person name="Lu H."/>
        </authorList>
    </citation>
    <scope>NUCLEOTIDE SEQUENCE</scope>
    <source>
        <strain evidence="1">FT137W</strain>
    </source>
</reference>
<dbReference type="EMBL" id="JAGSPJ010000006">
    <property type="protein sequence ID" value="MBR7801334.1"/>
    <property type="molecule type" value="Genomic_DNA"/>
</dbReference>
<dbReference type="SUPFAM" id="SSF101386">
    <property type="entry name" value="all-alpha NTP pyrophosphatases"/>
    <property type="match status" value="1"/>
</dbReference>
<dbReference type="GO" id="GO:0047840">
    <property type="term" value="F:dCTP diphosphatase activity"/>
    <property type="evidence" value="ECO:0007669"/>
    <property type="project" value="TreeGrafter"/>
</dbReference>
<dbReference type="PIRSF" id="PIRSF029826">
    <property type="entry name" value="UCP029826_pph"/>
    <property type="match status" value="1"/>
</dbReference>
<evidence type="ECO:0000313" key="1">
    <source>
        <dbReference type="EMBL" id="MBR7801334.1"/>
    </source>
</evidence>
<dbReference type="GO" id="GO:0042262">
    <property type="term" value="P:DNA protection"/>
    <property type="evidence" value="ECO:0007669"/>
    <property type="project" value="TreeGrafter"/>
</dbReference>
<keyword evidence="2" id="KW-1185">Reference proteome</keyword>
<dbReference type="RefSeq" id="WP_212676443.1">
    <property type="nucleotide sequence ID" value="NZ_JAGSPJ010000006.1"/>
</dbReference>
<dbReference type="CDD" id="cd11537">
    <property type="entry name" value="NTP-PPase_RS21-C6_like"/>
    <property type="match status" value="1"/>
</dbReference>
<dbReference type="Proteomes" id="UP000678545">
    <property type="component" value="Unassembled WGS sequence"/>
</dbReference>
<dbReference type="GO" id="GO:0006253">
    <property type="term" value="P:dCTP catabolic process"/>
    <property type="evidence" value="ECO:0007669"/>
    <property type="project" value="TreeGrafter"/>
</dbReference>
<proteinExistence type="predicted"/>
<organism evidence="1 2">
    <name type="scientific">Undibacterium fentianense</name>
    <dbReference type="NCBI Taxonomy" id="2828728"/>
    <lineage>
        <taxon>Bacteria</taxon>
        <taxon>Pseudomonadati</taxon>
        <taxon>Pseudomonadota</taxon>
        <taxon>Betaproteobacteria</taxon>
        <taxon>Burkholderiales</taxon>
        <taxon>Oxalobacteraceae</taxon>
        <taxon>Undibacterium</taxon>
    </lineage>
</organism>
<protein>
    <submittedName>
        <fullName evidence="1">Nucleotide pyrophosphohydrolase</fullName>
    </submittedName>
</protein>
<dbReference type="InterPro" id="IPR025984">
    <property type="entry name" value="DCTPP"/>
</dbReference>
<dbReference type="Pfam" id="PF12643">
    <property type="entry name" value="MazG-like"/>
    <property type="match status" value="1"/>
</dbReference>
<sequence length="135" mass="15578">MSESLQDLKQLRDRLRLFVAERDWQQFHTPKNLASALSVEAAELLEPFQWLRTGELDELNEMTRTAIRHELADVLNYLVMLADRLDVDLLDAASEKILLNAKKYPIEHSRANSKKYTILGLQVAQTSPAMKKEQE</sequence>
<dbReference type="GO" id="GO:0005829">
    <property type="term" value="C:cytosol"/>
    <property type="evidence" value="ECO:0007669"/>
    <property type="project" value="TreeGrafter"/>
</dbReference>
<dbReference type="AlphaFoldDB" id="A0A941IDH7"/>
<name>A0A941IDH7_9BURK</name>
<accession>A0A941IDH7</accession>
<dbReference type="Gene3D" id="1.10.287.1080">
    <property type="entry name" value="MazG-like"/>
    <property type="match status" value="1"/>
</dbReference>
<gene>
    <name evidence="1" type="ORF">KDM90_15095</name>
</gene>
<dbReference type="InterPro" id="IPR052555">
    <property type="entry name" value="dCTP_Pyrophosphatase"/>
</dbReference>
<dbReference type="PANTHER" id="PTHR46523">
    <property type="entry name" value="DCTP PYROPHOSPHATASE 1"/>
    <property type="match status" value="1"/>
</dbReference>
<comment type="caution">
    <text evidence="1">The sequence shown here is derived from an EMBL/GenBank/DDBJ whole genome shotgun (WGS) entry which is preliminary data.</text>
</comment>